<name>A0AAD8BFT7_BIOPF</name>
<accession>A0AAD8BFT7</accession>
<gene>
    <name evidence="1" type="ORF">Bpfe_016812</name>
</gene>
<evidence type="ECO:0000313" key="1">
    <source>
        <dbReference type="EMBL" id="KAK0053818.1"/>
    </source>
</evidence>
<comment type="caution">
    <text evidence="1">The sequence shown here is derived from an EMBL/GenBank/DDBJ whole genome shotgun (WGS) entry which is preliminary data.</text>
</comment>
<protein>
    <submittedName>
        <fullName evidence="1">Uncharacterized protein</fullName>
    </submittedName>
</protein>
<organism evidence="1 2">
    <name type="scientific">Biomphalaria pfeifferi</name>
    <name type="common">Bloodfluke planorb</name>
    <name type="synonym">Freshwater snail</name>
    <dbReference type="NCBI Taxonomy" id="112525"/>
    <lineage>
        <taxon>Eukaryota</taxon>
        <taxon>Metazoa</taxon>
        <taxon>Spiralia</taxon>
        <taxon>Lophotrochozoa</taxon>
        <taxon>Mollusca</taxon>
        <taxon>Gastropoda</taxon>
        <taxon>Heterobranchia</taxon>
        <taxon>Euthyneura</taxon>
        <taxon>Panpulmonata</taxon>
        <taxon>Hygrophila</taxon>
        <taxon>Lymnaeoidea</taxon>
        <taxon>Planorbidae</taxon>
        <taxon>Biomphalaria</taxon>
    </lineage>
</organism>
<keyword evidence="2" id="KW-1185">Reference proteome</keyword>
<proteinExistence type="predicted"/>
<feature type="non-terminal residue" evidence="1">
    <location>
        <position position="1"/>
    </location>
</feature>
<evidence type="ECO:0000313" key="2">
    <source>
        <dbReference type="Proteomes" id="UP001233172"/>
    </source>
</evidence>
<sequence length="64" mass="7391">VPQPSPKLPQDDGGWQLAEYEPGIVETTKRQSSVLDARPGSHPFYRNYTKKHIYTSRLYNMVKN</sequence>
<reference evidence="1" key="2">
    <citation type="submission" date="2023-04" db="EMBL/GenBank/DDBJ databases">
        <authorList>
            <person name="Bu L."/>
            <person name="Lu L."/>
            <person name="Laidemitt M.R."/>
            <person name="Zhang S.M."/>
            <person name="Mutuku M."/>
            <person name="Mkoji G."/>
            <person name="Steinauer M."/>
            <person name="Loker E.S."/>
        </authorList>
    </citation>
    <scope>NUCLEOTIDE SEQUENCE</scope>
    <source>
        <strain evidence="1">KasaAsao</strain>
        <tissue evidence="1">Whole Snail</tissue>
    </source>
</reference>
<dbReference type="EMBL" id="JASAOG010000083">
    <property type="protein sequence ID" value="KAK0053818.1"/>
    <property type="molecule type" value="Genomic_DNA"/>
</dbReference>
<dbReference type="AlphaFoldDB" id="A0AAD8BFT7"/>
<dbReference type="Proteomes" id="UP001233172">
    <property type="component" value="Unassembled WGS sequence"/>
</dbReference>
<reference evidence="1" key="1">
    <citation type="journal article" date="2023" name="PLoS Negl. Trop. Dis.">
        <title>A genome sequence for Biomphalaria pfeifferi, the major vector snail for the human-infecting parasite Schistosoma mansoni.</title>
        <authorList>
            <person name="Bu L."/>
            <person name="Lu L."/>
            <person name="Laidemitt M.R."/>
            <person name="Zhang S.M."/>
            <person name="Mutuku M."/>
            <person name="Mkoji G."/>
            <person name="Steinauer M."/>
            <person name="Loker E.S."/>
        </authorList>
    </citation>
    <scope>NUCLEOTIDE SEQUENCE</scope>
    <source>
        <strain evidence="1">KasaAsao</strain>
    </source>
</reference>